<evidence type="ECO:0000313" key="6">
    <source>
        <dbReference type="Proteomes" id="UP001056500"/>
    </source>
</evidence>
<comment type="catalytic activity">
    <reaction evidence="1">
        <text>3',5'-cyclic CMP + H2O = CMP + H(+)</text>
        <dbReference type="Rhea" id="RHEA:72675"/>
        <dbReference type="ChEBI" id="CHEBI:15377"/>
        <dbReference type="ChEBI" id="CHEBI:15378"/>
        <dbReference type="ChEBI" id="CHEBI:58003"/>
        <dbReference type="ChEBI" id="CHEBI:60377"/>
    </reaction>
    <physiologicalReaction direction="left-to-right" evidence="1">
        <dbReference type="Rhea" id="RHEA:72676"/>
    </physiologicalReaction>
</comment>
<evidence type="ECO:0000313" key="5">
    <source>
        <dbReference type="EMBL" id="USG63472.1"/>
    </source>
</evidence>
<comment type="catalytic activity">
    <reaction evidence="3">
        <text>3',5'-cyclic UMP + H2O = UMP + H(+)</text>
        <dbReference type="Rhea" id="RHEA:70575"/>
        <dbReference type="ChEBI" id="CHEBI:15377"/>
        <dbReference type="ChEBI" id="CHEBI:15378"/>
        <dbReference type="ChEBI" id="CHEBI:57865"/>
        <dbReference type="ChEBI" id="CHEBI:184387"/>
    </reaction>
    <physiologicalReaction direction="left-to-right" evidence="3">
        <dbReference type="Rhea" id="RHEA:70576"/>
    </physiologicalReaction>
</comment>
<evidence type="ECO:0000256" key="3">
    <source>
        <dbReference type="ARBA" id="ARBA00048505"/>
    </source>
</evidence>
<dbReference type="Pfam" id="PF00753">
    <property type="entry name" value="Lactamase_B"/>
    <property type="match status" value="1"/>
</dbReference>
<dbReference type="InterPro" id="IPR052159">
    <property type="entry name" value="Competence_DNA_uptake"/>
</dbReference>
<dbReference type="Proteomes" id="UP001056500">
    <property type="component" value="Chromosome"/>
</dbReference>
<proteinExistence type="predicted"/>
<dbReference type="InterPro" id="IPR036866">
    <property type="entry name" value="RibonucZ/Hydroxyglut_hydro"/>
</dbReference>
<evidence type="ECO:0000256" key="1">
    <source>
        <dbReference type="ARBA" id="ARBA00034221"/>
    </source>
</evidence>
<name>A0ABY4W8X2_9BACL</name>
<evidence type="ECO:0000256" key="2">
    <source>
        <dbReference type="ARBA" id="ARBA00034301"/>
    </source>
</evidence>
<dbReference type="PANTHER" id="PTHR30619:SF1">
    <property type="entry name" value="RECOMBINATION PROTEIN 2"/>
    <property type="match status" value="1"/>
</dbReference>
<dbReference type="PANTHER" id="PTHR30619">
    <property type="entry name" value="DNA INTERNALIZATION/COMPETENCE PROTEIN COMEC/REC2"/>
    <property type="match status" value="1"/>
</dbReference>
<accession>A0ABY4W8X2</accession>
<evidence type="ECO:0000259" key="4">
    <source>
        <dbReference type="Pfam" id="PF00753"/>
    </source>
</evidence>
<dbReference type="EMBL" id="CP098755">
    <property type="protein sequence ID" value="USG63472.1"/>
    <property type="molecule type" value="Genomic_DNA"/>
</dbReference>
<feature type="domain" description="Metallo-beta-lactamase" evidence="4">
    <location>
        <begin position="62"/>
        <end position="250"/>
    </location>
</feature>
<reference evidence="5" key="1">
    <citation type="submission" date="2022-06" db="EMBL/GenBank/DDBJ databases">
        <title>Genome sequencing of Brevibacillus sp. BB3-R1.</title>
        <authorList>
            <person name="Heo J."/>
            <person name="Lee D."/>
            <person name="Won M."/>
            <person name="Han B.-H."/>
            <person name="Hong S.-B."/>
            <person name="Kwon S.-W."/>
        </authorList>
    </citation>
    <scope>NUCLEOTIDE SEQUENCE</scope>
    <source>
        <strain evidence="5">BB3-R1</strain>
    </source>
</reference>
<dbReference type="InterPro" id="IPR001279">
    <property type="entry name" value="Metallo-B-lactamas"/>
</dbReference>
<dbReference type="SUPFAM" id="SSF56281">
    <property type="entry name" value="Metallo-hydrolase/oxidoreductase"/>
    <property type="match status" value="1"/>
</dbReference>
<dbReference type="RefSeq" id="WP_251870554.1">
    <property type="nucleotide sequence ID" value="NZ_CP098755.1"/>
</dbReference>
<gene>
    <name evidence="5" type="ORF">NDK47_14930</name>
</gene>
<protein>
    <submittedName>
        <fullName evidence="5">MBL fold metallo-hydrolase</fullName>
    </submittedName>
</protein>
<comment type="function">
    <text evidence="2">Counteracts the endogenous Pycsar antiviral defense system. Phosphodiesterase that enables metal-dependent hydrolysis of host cyclic nucleotide Pycsar defense signals such as cCMP and cUMP.</text>
</comment>
<sequence length="299" mass="33738">MLWKAGRAWLLVIAVMFLMIPGCSIDDHLQQTVKVEDPFASEDERNFVGLVISYLELPHGEATLIRLPGGKHMLVDTGSAEDWPQLYNALTERKITRLEYVVLTNDLPEHIGGFAFLAERFLIEKIMVPALIELPIRKFAPVKKDQKLLPVVEGEQIKLDEEVVLEVLHPGEPLFLSPQDNSLVFQLRQGELPFLFVSSISEKAEEKLLQKQKDRLKAAVLKVADQGSNQASSQPFLSRVDPQVAVILTGKSRSEIREGQEEVLERLGESWAETYITSQDGTITILSNGKDYRILKRKK</sequence>
<organism evidence="5 6">
    <name type="scientific">Brevibacillus ruminantium</name>
    <dbReference type="NCBI Taxonomy" id="2950604"/>
    <lineage>
        <taxon>Bacteria</taxon>
        <taxon>Bacillati</taxon>
        <taxon>Bacillota</taxon>
        <taxon>Bacilli</taxon>
        <taxon>Bacillales</taxon>
        <taxon>Paenibacillaceae</taxon>
        <taxon>Brevibacillus</taxon>
    </lineage>
</organism>
<keyword evidence="6" id="KW-1185">Reference proteome</keyword>
<dbReference type="Gene3D" id="3.60.15.10">
    <property type="entry name" value="Ribonuclease Z/Hydroxyacylglutathione hydrolase-like"/>
    <property type="match status" value="1"/>
</dbReference>